<evidence type="ECO:0000256" key="3">
    <source>
        <dbReference type="ARBA" id="ARBA00022448"/>
    </source>
</evidence>
<feature type="transmembrane region" description="Helical" evidence="8">
    <location>
        <begin position="39"/>
        <end position="61"/>
    </location>
</feature>
<keyword evidence="5 8" id="KW-1133">Transmembrane helix</keyword>
<dbReference type="InterPro" id="IPR022357">
    <property type="entry name" value="MIP_CS"/>
</dbReference>
<dbReference type="InterPro" id="IPR050363">
    <property type="entry name" value="MIP/Aquaporin"/>
</dbReference>
<dbReference type="SUPFAM" id="SSF81338">
    <property type="entry name" value="Aquaporin-like"/>
    <property type="match status" value="1"/>
</dbReference>
<protein>
    <submittedName>
        <fullName evidence="9">Glycerol uptake facilitator protein</fullName>
    </submittedName>
</protein>
<dbReference type="OrthoDB" id="9807293at2"/>
<keyword evidence="10" id="KW-1185">Reference proteome</keyword>
<keyword evidence="3 7" id="KW-0813">Transport</keyword>
<dbReference type="EMBL" id="AP014564">
    <property type="protein sequence ID" value="BAV94915.1"/>
    <property type="molecule type" value="Genomic_DNA"/>
</dbReference>
<dbReference type="Gene3D" id="1.20.1080.10">
    <property type="entry name" value="Glycerol uptake facilitator protein"/>
    <property type="match status" value="1"/>
</dbReference>
<evidence type="ECO:0000256" key="4">
    <source>
        <dbReference type="ARBA" id="ARBA00022692"/>
    </source>
</evidence>
<dbReference type="KEGG" id="ise:JBKA6_0902"/>
<evidence type="ECO:0000313" key="9">
    <source>
        <dbReference type="EMBL" id="BAV94915.1"/>
    </source>
</evidence>
<feature type="transmembrane region" description="Helical" evidence="8">
    <location>
        <begin position="134"/>
        <end position="154"/>
    </location>
</feature>
<name>A0A1J1EAF5_9FLAO</name>
<evidence type="ECO:0000256" key="8">
    <source>
        <dbReference type="SAM" id="Phobius"/>
    </source>
</evidence>
<comment type="similarity">
    <text evidence="2 7">Belongs to the MIP/aquaporin (TC 1.A.8) family.</text>
</comment>
<dbReference type="PANTHER" id="PTHR43829">
    <property type="entry name" value="AQUAPORIN OR AQUAGLYCEROPORIN RELATED"/>
    <property type="match status" value="1"/>
</dbReference>
<accession>A0A1J1EAF5</accession>
<proteinExistence type="inferred from homology"/>
<dbReference type="InterPro" id="IPR023271">
    <property type="entry name" value="Aquaporin-like"/>
</dbReference>
<evidence type="ECO:0000256" key="2">
    <source>
        <dbReference type="ARBA" id="ARBA00006175"/>
    </source>
</evidence>
<evidence type="ECO:0000256" key="5">
    <source>
        <dbReference type="ARBA" id="ARBA00022989"/>
    </source>
</evidence>
<feature type="transmembrane region" description="Helical" evidence="8">
    <location>
        <begin position="225"/>
        <end position="246"/>
    </location>
</feature>
<dbReference type="AlphaFoldDB" id="A0A1J1EAF5"/>
<dbReference type="PRINTS" id="PR00783">
    <property type="entry name" value="MINTRINSICP"/>
</dbReference>
<dbReference type="Pfam" id="PF00230">
    <property type="entry name" value="MIP"/>
    <property type="match status" value="1"/>
</dbReference>
<evidence type="ECO:0000256" key="1">
    <source>
        <dbReference type="ARBA" id="ARBA00004141"/>
    </source>
</evidence>
<evidence type="ECO:0000256" key="7">
    <source>
        <dbReference type="RuleBase" id="RU000477"/>
    </source>
</evidence>
<feature type="transmembrane region" description="Helical" evidence="8">
    <location>
        <begin position="166"/>
        <end position="185"/>
    </location>
</feature>
<dbReference type="GO" id="GO:0015254">
    <property type="term" value="F:glycerol channel activity"/>
    <property type="evidence" value="ECO:0007669"/>
    <property type="project" value="TreeGrafter"/>
</dbReference>
<gene>
    <name evidence="9" type="ORF">JBKA6_0902</name>
</gene>
<evidence type="ECO:0000313" key="10">
    <source>
        <dbReference type="Proteomes" id="UP000243197"/>
    </source>
</evidence>
<dbReference type="InterPro" id="IPR000425">
    <property type="entry name" value="MIP"/>
</dbReference>
<keyword evidence="6 8" id="KW-0472">Membrane</keyword>
<comment type="subcellular location">
    <subcellularLocation>
        <location evidence="1">Membrane</location>
        <topology evidence="1">Multi-pass membrane protein</topology>
    </subcellularLocation>
</comment>
<sequence>MTSFIAEFIGTAMLLLLGNGVVANVVLNSTKGNNSGWIVITTGWALAVFVSVVVVSPYSGAHINPAVTIGLAIAGKFAWSNVGYYILAQMLGAIFGSFLVWLAYRDHFATTEDKDGILAVFSTKPAIKNRISNIVTEMIGTFVLVFAIFYFTHASFNLPNMSDNEVIVGLGSIGAFPVALLVWSIGLSLGGPTGYAINLARDLGPRILHAFLPIKNKGGSDWGYAWVPVIGPIMGGAIAALCFIALTELSN</sequence>
<evidence type="ECO:0000256" key="6">
    <source>
        <dbReference type="ARBA" id="ARBA00023136"/>
    </source>
</evidence>
<reference evidence="9 10" key="1">
    <citation type="submission" date="2014-03" db="EMBL/GenBank/DDBJ databases">
        <title>complete genome sequence of Flavobacteriaceae bacterium JBKA-6.</title>
        <authorList>
            <person name="Takano T."/>
            <person name="Nakamura Y."/>
            <person name="Takuma S."/>
            <person name="Yasuike M."/>
            <person name="Matsuyama T."/>
            <person name="Sakai T."/>
            <person name="Fujiwara A."/>
            <person name="Kimoto K."/>
            <person name="Fukuda Y."/>
            <person name="Kondo H."/>
            <person name="Hirono I."/>
            <person name="Nakayasu C."/>
        </authorList>
    </citation>
    <scope>NUCLEOTIDE SEQUENCE [LARGE SCALE GENOMIC DNA]</scope>
    <source>
        <strain evidence="9 10">JBKA-6</strain>
    </source>
</reference>
<organism evidence="9 10">
    <name type="scientific">Ichthyobacterium seriolicida</name>
    <dbReference type="NCBI Taxonomy" id="242600"/>
    <lineage>
        <taxon>Bacteria</taxon>
        <taxon>Pseudomonadati</taxon>
        <taxon>Bacteroidota</taxon>
        <taxon>Flavobacteriia</taxon>
        <taxon>Flavobacteriales</taxon>
        <taxon>Ichthyobacteriaceae</taxon>
        <taxon>Ichthyobacterium</taxon>
    </lineage>
</organism>
<dbReference type="PROSITE" id="PS00221">
    <property type="entry name" value="MIP"/>
    <property type="match status" value="1"/>
</dbReference>
<feature type="transmembrane region" description="Helical" evidence="8">
    <location>
        <begin position="82"/>
        <end position="104"/>
    </location>
</feature>
<dbReference type="GO" id="GO:0005886">
    <property type="term" value="C:plasma membrane"/>
    <property type="evidence" value="ECO:0007669"/>
    <property type="project" value="TreeGrafter"/>
</dbReference>
<dbReference type="RefSeq" id="WP_096686272.1">
    <property type="nucleotide sequence ID" value="NZ_AP014564.1"/>
</dbReference>
<dbReference type="PANTHER" id="PTHR43829:SF9">
    <property type="entry name" value="AQUAPORIN-9"/>
    <property type="match status" value="1"/>
</dbReference>
<keyword evidence="4 7" id="KW-0812">Transmembrane</keyword>
<dbReference type="Proteomes" id="UP000243197">
    <property type="component" value="Chromosome"/>
</dbReference>